<comment type="caution">
    <text evidence="1">The sequence shown here is derived from an EMBL/GenBank/DDBJ whole genome shotgun (WGS) entry which is preliminary data.</text>
</comment>
<proteinExistence type="predicted"/>
<organism evidence="1 2">
    <name type="scientific">Blastococcus jejuensis</name>
    <dbReference type="NCBI Taxonomy" id="351224"/>
    <lineage>
        <taxon>Bacteria</taxon>
        <taxon>Bacillati</taxon>
        <taxon>Actinomycetota</taxon>
        <taxon>Actinomycetes</taxon>
        <taxon>Geodermatophilales</taxon>
        <taxon>Geodermatophilaceae</taxon>
        <taxon>Blastococcus</taxon>
    </lineage>
</organism>
<protein>
    <submittedName>
        <fullName evidence="1">Uncharacterized protein</fullName>
    </submittedName>
</protein>
<keyword evidence="2" id="KW-1185">Reference proteome</keyword>
<evidence type="ECO:0000313" key="1">
    <source>
        <dbReference type="EMBL" id="GAA3165235.1"/>
    </source>
</evidence>
<accession>A0ABP6P3M3</accession>
<dbReference type="EMBL" id="BAAAVV010000003">
    <property type="protein sequence ID" value="GAA3165235.1"/>
    <property type="molecule type" value="Genomic_DNA"/>
</dbReference>
<gene>
    <name evidence="1" type="ORF">GCM10010531_17130</name>
</gene>
<dbReference type="Proteomes" id="UP001499924">
    <property type="component" value="Unassembled WGS sequence"/>
</dbReference>
<sequence>MHSVPRYGITVGGMESPVTTARLGPAAAEWVPVETCTLPTIEQPLRVAEFDSLFATALRAVEVPAGAGTRARLVLAGDHDLPARVQRLADAETACCSFFSFTLTPLVTGPRGEDADTAVVALDIEVPDVRADVLAALVDRAEQARRAAA</sequence>
<evidence type="ECO:0000313" key="2">
    <source>
        <dbReference type="Proteomes" id="UP001499924"/>
    </source>
</evidence>
<reference evidence="2" key="1">
    <citation type="journal article" date="2019" name="Int. J. Syst. Evol. Microbiol.">
        <title>The Global Catalogue of Microorganisms (GCM) 10K type strain sequencing project: providing services to taxonomists for standard genome sequencing and annotation.</title>
        <authorList>
            <consortium name="The Broad Institute Genomics Platform"/>
            <consortium name="The Broad Institute Genome Sequencing Center for Infectious Disease"/>
            <person name="Wu L."/>
            <person name="Ma J."/>
        </authorList>
    </citation>
    <scope>NUCLEOTIDE SEQUENCE [LARGE SCALE GENOMIC DNA]</scope>
    <source>
        <strain evidence="2">JCM 15614</strain>
    </source>
</reference>
<name>A0ABP6P3M3_9ACTN</name>